<dbReference type="Pfam" id="PF03567">
    <property type="entry name" value="Sulfotransfer_2"/>
    <property type="match status" value="1"/>
</dbReference>
<sequence length="476" mass="53723">MTDRFDYFVVFAEMRTGSNFLEANLNAFDGITCHGEAFNPHFIGYPNTRDILGVTEHRRNIDPEELLGTIAKATPGGIGGFRFFHDHDARVLPRILEDDRCAKIILTRNPVDSYVSWKIAQATGQWKLTNVKKRKDAQARFDTDDFEEHLGKLQDFQVQLMNALQTSGQTAFYVAYEDLQDVAVMNGLAKWLGVPTRLDSLNKSLKRQNPEPVESKVENFPEMEAALARLDRFNLNRTPNFEPRRGPVVPSYVAAARSPLLYLPIRSGPEGVVTDWLASLDGVDKDGLLRDFNQKSLRQWMREREGHRSFTVLRHPVARAHEAFCSKILTTGPGSFAAIRRTLIRAHNMPLPEEGPGDGYDLAAHRTAFTAWLAFVKACLSGQTGVRVDAHWATQAQCLQGMSEFALPDMVIREDEMSDYLPALAMQVGHPSPPDPERVPIRAPYSLAEIYDDEIEHLARDAYQRDYLVFGFSDWG</sequence>
<dbReference type="GO" id="GO:0008146">
    <property type="term" value="F:sulfotransferase activity"/>
    <property type="evidence" value="ECO:0007669"/>
    <property type="project" value="InterPro"/>
</dbReference>
<protein>
    <submittedName>
        <fullName evidence="1">Nodulation protein NodH</fullName>
    </submittedName>
</protein>
<evidence type="ECO:0000313" key="1">
    <source>
        <dbReference type="EMBL" id="RDD67767.1"/>
    </source>
</evidence>
<keyword evidence="2" id="KW-1185">Reference proteome</keyword>
<proteinExistence type="predicted"/>
<reference evidence="1 2" key="1">
    <citation type="submission" date="2018-07" db="EMBL/GenBank/DDBJ databases">
        <title>Thalassococcus profundi sp. nov., a marine bacterium isolated from deep seawater of Okinawa Trough.</title>
        <authorList>
            <person name="Yu M."/>
        </authorList>
    </citation>
    <scope>NUCLEOTIDE SEQUENCE [LARGE SCALE GENOMIC DNA]</scope>
    <source>
        <strain evidence="1 2">WRAS1</strain>
    </source>
</reference>
<evidence type="ECO:0000313" key="2">
    <source>
        <dbReference type="Proteomes" id="UP000253977"/>
    </source>
</evidence>
<organism evidence="1 2">
    <name type="scientific">Thalassococcus profundi</name>
    <dbReference type="NCBI Taxonomy" id="2282382"/>
    <lineage>
        <taxon>Bacteria</taxon>
        <taxon>Pseudomonadati</taxon>
        <taxon>Pseudomonadota</taxon>
        <taxon>Alphaproteobacteria</taxon>
        <taxon>Rhodobacterales</taxon>
        <taxon>Roseobacteraceae</taxon>
        <taxon>Thalassococcus</taxon>
    </lineage>
</organism>
<dbReference type="AlphaFoldDB" id="A0A369TUD6"/>
<dbReference type="Proteomes" id="UP000253977">
    <property type="component" value="Unassembled WGS sequence"/>
</dbReference>
<dbReference type="SUPFAM" id="SSF52540">
    <property type="entry name" value="P-loop containing nucleoside triphosphate hydrolases"/>
    <property type="match status" value="1"/>
</dbReference>
<gene>
    <name evidence="1" type="ORF">DU478_03670</name>
</gene>
<dbReference type="InterPro" id="IPR027417">
    <property type="entry name" value="P-loop_NTPase"/>
</dbReference>
<accession>A0A369TUD6</accession>
<dbReference type="RefSeq" id="WP_114509579.1">
    <property type="nucleotide sequence ID" value="NZ_QPMK01000002.1"/>
</dbReference>
<dbReference type="Gene3D" id="3.40.50.300">
    <property type="entry name" value="P-loop containing nucleotide triphosphate hydrolases"/>
    <property type="match status" value="1"/>
</dbReference>
<dbReference type="InterPro" id="IPR005331">
    <property type="entry name" value="Sulfotransferase"/>
</dbReference>
<name>A0A369TUD6_9RHOB</name>
<dbReference type="GO" id="GO:0016020">
    <property type="term" value="C:membrane"/>
    <property type="evidence" value="ECO:0007669"/>
    <property type="project" value="InterPro"/>
</dbReference>
<dbReference type="OrthoDB" id="7802556at2"/>
<dbReference type="EMBL" id="QPMK01000002">
    <property type="protein sequence ID" value="RDD67767.1"/>
    <property type="molecule type" value="Genomic_DNA"/>
</dbReference>
<comment type="caution">
    <text evidence="1">The sequence shown here is derived from an EMBL/GenBank/DDBJ whole genome shotgun (WGS) entry which is preliminary data.</text>
</comment>